<feature type="domain" description="Factor of DNA methylation 1-5/IDN2" evidence="3">
    <location>
        <begin position="386"/>
        <end position="516"/>
    </location>
</feature>
<evidence type="ECO:0000256" key="1">
    <source>
        <dbReference type="SAM" id="Coils"/>
    </source>
</evidence>
<dbReference type="InterPro" id="IPR045177">
    <property type="entry name" value="FDM1-5/IDN2"/>
</dbReference>
<evidence type="ECO:0000313" key="5">
    <source>
        <dbReference type="Proteomes" id="UP000030748"/>
    </source>
</evidence>
<proteinExistence type="predicted"/>
<dbReference type="PhylomeDB" id="A0A022QAI3"/>
<dbReference type="OMA" id="YMASMEL"/>
<evidence type="ECO:0008006" key="6">
    <source>
        <dbReference type="Google" id="ProtNLM"/>
    </source>
</evidence>
<feature type="coiled-coil region" evidence="1">
    <location>
        <begin position="187"/>
        <end position="367"/>
    </location>
</feature>
<dbReference type="InterPro" id="IPR038588">
    <property type="entry name" value="XS_domain_sf"/>
</dbReference>
<dbReference type="PANTHER" id="PTHR21596">
    <property type="entry name" value="RIBONUCLEASE P SUBUNIT P38"/>
    <property type="match status" value="1"/>
</dbReference>
<keyword evidence="5" id="KW-1185">Reference proteome</keyword>
<gene>
    <name evidence="4" type="ORF">MIMGU_mgv1a004328mg</name>
</gene>
<name>A0A022QAI3_ERYGU</name>
<dbReference type="GO" id="GO:0080188">
    <property type="term" value="P:gene silencing by siRNA-directed DNA methylation"/>
    <property type="evidence" value="ECO:0007669"/>
    <property type="project" value="InterPro"/>
</dbReference>
<dbReference type="OrthoDB" id="1892195at2759"/>
<protein>
    <recommendedName>
        <fullName evidence="6">Factor of DNA methylation 1-5/IDN2 domain-containing protein</fullName>
    </recommendedName>
</protein>
<dbReference type="eggNOG" id="ENOG502QRE8">
    <property type="taxonomic scope" value="Eukaryota"/>
</dbReference>
<evidence type="ECO:0000259" key="2">
    <source>
        <dbReference type="Pfam" id="PF03468"/>
    </source>
</evidence>
<organism evidence="4 5">
    <name type="scientific">Erythranthe guttata</name>
    <name type="common">Yellow monkey flower</name>
    <name type="synonym">Mimulus guttatus</name>
    <dbReference type="NCBI Taxonomy" id="4155"/>
    <lineage>
        <taxon>Eukaryota</taxon>
        <taxon>Viridiplantae</taxon>
        <taxon>Streptophyta</taxon>
        <taxon>Embryophyta</taxon>
        <taxon>Tracheophyta</taxon>
        <taxon>Spermatophyta</taxon>
        <taxon>Magnoliopsida</taxon>
        <taxon>eudicotyledons</taxon>
        <taxon>Gunneridae</taxon>
        <taxon>Pentapetalae</taxon>
        <taxon>asterids</taxon>
        <taxon>lamiids</taxon>
        <taxon>Lamiales</taxon>
        <taxon>Phrymaceae</taxon>
        <taxon>Erythranthe</taxon>
    </lineage>
</organism>
<dbReference type="KEGG" id="egt:105972416"/>
<dbReference type="EMBL" id="KI632119">
    <property type="protein sequence ID" value="EYU24614.1"/>
    <property type="molecule type" value="Genomic_DNA"/>
</dbReference>
<dbReference type="AlphaFoldDB" id="A0A022QAI3"/>
<dbReference type="Pfam" id="PF03468">
    <property type="entry name" value="XS"/>
    <property type="match status" value="1"/>
</dbReference>
<dbReference type="InterPro" id="IPR005379">
    <property type="entry name" value="FDM1-5/IDN2_XH"/>
</dbReference>
<dbReference type="STRING" id="4155.A0A022QAI3"/>
<dbReference type="Pfam" id="PF03469">
    <property type="entry name" value="XH"/>
    <property type="match status" value="1"/>
</dbReference>
<dbReference type="Proteomes" id="UP000030748">
    <property type="component" value="Unassembled WGS sequence"/>
</dbReference>
<evidence type="ECO:0000313" key="4">
    <source>
        <dbReference type="EMBL" id="EYU24614.1"/>
    </source>
</evidence>
<dbReference type="PANTHER" id="PTHR21596:SF3">
    <property type="entry name" value="FACTOR OF DNA METHYLATION 1-RELATED"/>
    <property type="match status" value="1"/>
</dbReference>
<dbReference type="Gene3D" id="3.30.70.2890">
    <property type="entry name" value="XS domain"/>
    <property type="match status" value="1"/>
</dbReference>
<reference evidence="4 5" key="1">
    <citation type="journal article" date="2013" name="Proc. Natl. Acad. Sci. U.S.A.">
        <title>Fine-scale variation in meiotic recombination in Mimulus inferred from population shotgun sequencing.</title>
        <authorList>
            <person name="Hellsten U."/>
            <person name="Wright K.M."/>
            <person name="Jenkins J."/>
            <person name="Shu S."/>
            <person name="Yuan Y."/>
            <person name="Wessler S.R."/>
            <person name="Schmutz J."/>
            <person name="Willis J.H."/>
            <person name="Rokhsar D.S."/>
        </authorList>
    </citation>
    <scope>NUCLEOTIDE SEQUENCE [LARGE SCALE GENOMIC DNA]</scope>
    <source>
        <strain evidence="5">cv. DUN x IM62</strain>
    </source>
</reference>
<accession>A0A022QAI3</accession>
<keyword evidence="1" id="KW-0175">Coiled coil</keyword>
<evidence type="ECO:0000259" key="3">
    <source>
        <dbReference type="Pfam" id="PF03469"/>
    </source>
</evidence>
<feature type="domain" description="XS" evidence="2">
    <location>
        <begin position="7"/>
        <end position="102"/>
    </location>
</feature>
<dbReference type="InterPro" id="IPR005380">
    <property type="entry name" value="XS_domain"/>
</dbReference>
<sequence>MSPSPEFYCWPWVGIIANAQNDNRGYWLNEFSKYNPSGVEILQDGAQVVVRFGDDLSGFKNAIEFEKSFQDQGCSKKEWIDRRASPGASVYGWLAREDDYKSDDPVGNYLCTTGGLRTISDVIDEVIENRKKIASNLVDEIDTRNENMDSMQIKYSERIMSLGKMLEEKDELHRTLCEETRKVHSIIKRALNEQEMLNYELESKRRQLDSWSVELHKRESLIENERRKIEEEKKQNDLRSNALQMAAKKPRRTTYENGLRMLGEEQREMENFLATVRELERDCVAMNKMKTEIEILKMECKFEETKHLGLGDGDCDDKVQQKMDQMQELLDLLQETTDGIDTLEYYNRALIMKARHTDDELQEARKELVTGFNDIRSVHSANIGIKKIGEINEKAFMDTLIKRLPSEEAEVEARKLCCLWQEKIKHTEWYPFQIKGDKGNAMKWVINEDDELLRGLKKEWGDEIYSAVLTALLEVEEYNPGGRDAVSEVWNFKENRKATLREAIKHTLTQLKPLLRKMSVAQSNAFEREKRA</sequence>